<gene>
    <name evidence="1" type="ORF">F5144DRAFT_575990</name>
</gene>
<dbReference type="Proteomes" id="UP000724584">
    <property type="component" value="Unassembled WGS sequence"/>
</dbReference>
<comment type="caution">
    <text evidence="1">The sequence shown here is derived from an EMBL/GenBank/DDBJ whole genome shotgun (WGS) entry which is preliminary data.</text>
</comment>
<reference evidence="1 2" key="1">
    <citation type="journal article" date="2021" name="Nat. Commun.">
        <title>Genetic determinants of endophytism in the Arabidopsis root mycobiome.</title>
        <authorList>
            <person name="Mesny F."/>
            <person name="Miyauchi S."/>
            <person name="Thiergart T."/>
            <person name="Pickel B."/>
            <person name="Atanasova L."/>
            <person name="Karlsson M."/>
            <person name="Huettel B."/>
            <person name="Barry K.W."/>
            <person name="Haridas S."/>
            <person name="Chen C."/>
            <person name="Bauer D."/>
            <person name="Andreopoulos W."/>
            <person name="Pangilinan J."/>
            <person name="LaButti K."/>
            <person name="Riley R."/>
            <person name="Lipzen A."/>
            <person name="Clum A."/>
            <person name="Drula E."/>
            <person name="Henrissat B."/>
            <person name="Kohler A."/>
            <person name="Grigoriev I.V."/>
            <person name="Martin F.M."/>
            <person name="Hacquard S."/>
        </authorList>
    </citation>
    <scope>NUCLEOTIDE SEQUENCE [LARGE SCALE GENOMIC DNA]</scope>
    <source>
        <strain evidence="1 2">MPI-SDFR-AT-0079</strain>
    </source>
</reference>
<name>A0ACB7P0X3_9PEZI</name>
<dbReference type="EMBL" id="JAGIZQ010000005">
    <property type="protein sequence ID" value="KAH6627489.1"/>
    <property type="molecule type" value="Genomic_DNA"/>
</dbReference>
<evidence type="ECO:0000313" key="1">
    <source>
        <dbReference type="EMBL" id="KAH6627489.1"/>
    </source>
</evidence>
<protein>
    <submittedName>
        <fullName evidence="1">Uncharacterized protein</fullName>
    </submittedName>
</protein>
<proteinExistence type="predicted"/>
<organism evidence="1 2">
    <name type="scientific">Chaetomium tenue</name>
    <dbReference type="NCBI Taxonomy" id="1854479"/>
    <lineage>
        <taxon>Eukaryota</taxon>
        <taxon>Fungi</taxon>
        <taxon>Dikarya</taxon>
        <taxon>Ascomycota</taxon>
        <taxon>Pezizomycotina</taxon>
        <taxon>Sordariomycetes</taxon>
        <taxon>Sordariomycetidae</taxon>
        <taxon>Sordariales</taxon>
        <taxon>Chaetomiaceae</taxon>
        <taxon>Chaetomium</taxon>
    </lineage>
</organism>
<keyword evidence="2" id="KW-1185">Reference proteome</keyword>
<sequence>MDDLEIPGGTAPRPGSTARPNPGPYSTPLQLHVLKSFCSLPTNRPATVTKLAVYSVTMSPVMDVTVRTETGAELRAVLKVYDRRLGKDLRQCLGKHVPHTATVEAAFQSFVKAKKMTPFLRELARRSQQDPNPPQPWHFLDDAGPDCQAEYEAALWAKCEEYFNAETEAYDRLKHLQGESIPQMLAHVRVMVPVPNLPSEMAKYFELKGVLVERISGYNLADLPISPLAPSDPKKWPTIVQSAVNLAHTLDATGVLMGDCAPRNVIVDKRTQKPFFIDFAQADFKDALLREWHDPRDKNFHPEYEYWKAVATRNNPGAIGSEMKCKLKRAKNMELQGIVYPDYESILAEILRPKKAKSKRPG</sequence>
<accession>A0ACB7P0X3</accession>
<evidence type="ECO:0000313" key="2">
    <source>
        <dbReference type="Proteomes" id="UP000724584"/>
    </source>
</evidence>